<dbReference type="GO" id="GO:0032259">
    <property type="term" value="P:methylation"/>
    <property type="evidence" value="ECO:0007669"/>
    <property type="project" value="UniProtKB-KW"/>
</dbReference>
<dbReference type="Pfam" id="PF01555">
    <property type="entry name" value="N6_N4_Mtase"/>
    <property type="match status" value="1"/>
</dbReference>
<keyword evidence="7" id="KW-0238">DNA-binding</keyword>
<dbReference type="PRINTS" id="PR00508">
    <property type="entry name" value="S21N4MTFRASE"/>
</dbReference>
<dbReference type="EMBL" id="MT144596">
    <property type="protein sequence ID" value="QJH94121.1"/>
    <property type="molecule type" value="Genomic_DNA"/>
</dbReference>
<dbReference type="GO" id="GO:0015667">
    <property type="term" value="F:site-specific DNA-methyltransferase (cytosine-N4-specific) activity"/>
    <property type="evidence" value="ECO:0007669"/>
    <property type="project" value="UniProtKB-EC"/>
</dbReference>
<keyword evidence="6" id="KW-0680">Restriction system</keyword>
<evidence type="ECO:0000256" key="3">
    <source>
        <dbReference type="ARBA" id="ARBA00022603"/>
    </source>
</evidence>
<dbReference type="AlphaFoldDB" id="A0A6M3X8W1"/>
<accession>A0A6M3X8W1</accession>
<dbReference type="InterPro" id="IPR001091">
    <property type="entry name" value="RM_Methyltransferase"/>
</dbReference>
<comment type="catalytic activity">
    <reaction evidence="8">
        <text>a 2'-deoxycytidine in DNA + S-adenosyl-L-methionine = an N(4)-methyl-2'-deoxycytidine in DNA + S-adenosyl-L-homocysteine + H(+)</text>
        <dbReference type="Rhea" id="RHEA:16857"/>
        <dbReference type="Rhea" id="RHEA-COMP:11369"/>
        <dbReference type="Rhea" id="RHEA-COMP:13674"/>
        <dbReference type="ChEBI" id="CHEBI:15378"/>
        <dbReference type="ChEBI" id="CHEBI:57856"/>
        <dbReference type="ChEBI" id="CHEBI:59789"/>
        <dbReference type="ChEBI" id="CHEBI:85452"/>
        <dbReference type="ChEBI" id="CHEBI:137933"/>
        <dbReference type="EC" id="2.1.1.113"/>
    </reaction>
</comment>
<evidence type="ECO:0000256" key="5">
    <source>
        <dbReference type="ARBA" id="ARBA00022691"/>
    </source>
</evidence>
<evidence type="ECO:0000256" key="8">
    <source>
        <dbReference type="ARBA" id="ARBA00049120"/>
    </source>
</evidence>
<evidence type="ECO:0000256" key="7">
    <source>
        <dbReference type="ARBA" id="ARBA00023125"/>
    </source>
</evidence>
<evidence type="ECO:0000259" key="9">
    <source>
        <dbReference type="Pfam" id="PF01555"/>
    </source>
</evidence>
<dbReference type="PROSITE" id="PS00093">
    <property type="entry name" value="N4_MTASE"/>
    <property type="match status" value="1"/>
</dbReference>
<dbReference type="Gene3D" id="3.40.50.150">
    <property type="entry name" value="Vaccinia Virus protein VP39"/>
    <property type="match status" value="1"/>
</dbReference>
<evidence type="ECO:0000256" key="6">
    <source>
        <dbReference type="ARBA" id="ARBA00022747"/>
    </source>
</evidence>
<proteinExistence type="inferred from homology"/>
<dbReference type="InterPro" id="IPR002941">
    <property type="entry name" value="DNA_methylase_N4/N6"/>
</dbReference>
<evidence type="ECO:0000256" key="1">
    <source>
        <dbReference type="ARBA" id="ARBA00010203"/>
    </source>
</evidence>
<feature type="domain" description="DNA methylase N-4/N-6" evidence="9">
    <location>
        <begin position="27"/>
        <end position="369"/>
    </location>
</feature>
<evidence type="ECO:0000256" key="2">
    <source>
        <dbReference type="ARBA" id="ARBA00012185"/>
    </source>
</evidence>
<dbReference type="InterPro" id="IPR017985">
    <property type="entry name" value="MeTrfase_CN4_CS"/>
</dbReference>
<keyword evidence="5" id="KW-0949">S-adenosyl-L-methionine</keyword>
<dbReference type="GO" id="GO:0008170">
    <property type="term" value="F:N-methyltransferase activity"/>
    <property type="evidence" value="ECO:0007669"/>
    <property type="project" value="InterPro"/>
</dbReference>
<dbReference type="InterPro" id="IPR029063">
    <property type="entry name" value="SAM-dependent_MTases_sf"/>
</dbReference>
<dbReference type="EC" id="2.1.1.113" evidence="2"/>
<organism evidence="10">
    <name type="scientific">viral metagenome</name>
    <dbReference type="NCBI Taxonomy" id="1070528"/>
    <lineage>
        <taxon>unclassified sequences</taxon>
        <taxon>metagenomes</taxon>
        <taxon>organismal metagenomes</taxon>
    </lineage>
</organism>
<evidence type="ECO:0000256" key="4">
    <source>
        <dbReference type="ARBA" id="ARBA00022679"/>
    </source>
</evidence>
<keyword evidence="3 10" id="KW-0489">Methyltransferase</keyword>
<dbReference type="GO" id="GO:0009307">
    <property type="term" value="P:DNA restriction-modification system"/>
    <property type="evidence" value="ECO:0007669"/>
    <property type="project" value="UniProtKB-KW"/>
</dbReference>
<dbReference type="GO" id="GO:0003677">
    <property type="term" value="F:DNA binding"/>
    <property type="evidence" value="ECO:0007669"/>
    <property type="project" value="UniProtKB-KW"/>
</dbReference>
<sequence>MENKKYQGKIICGDTFSVLKTFPDEFVDCVVTSPPYWGLRDYGTAKWEGGNPECQHLDEYAKAEQERNRKGLARNANESDGGSRLTIVQNGIDKEFQYKDVCKKCGAKRIDNQLGLEKTPEEYVAKMVEVFKEVKRVLKKEGTCWVNLGDTYSGSMCGFGATKDSKTGFQKAPINAGFYGSSQQKPPTANCNLPDKSLCQIPSRFAIEMSNRGWILRNEIIWHKPNCMPSSVKDRFTVDFEYVFFFVKNKRYWFETQFENLITKPHKPGNKIRTGVLRHDNTEEDYARTWGSEQGRNKRCVWKITTQPFPKAHFATFPEKLIETPIKAGCPKEGIVLDPFCGASTTGLVALKLDRNYIGIDLNMDYCVMGKKRIEEKLGTLFKKIEIEEIK</sequence>
<evidence type="ECO:0000313" key="10">
    <source>
        <dbReference type="EMBL" id="QJH94121.1"/>
    </source>
</evidence>
<comment type="similarity">
    <text evidence="1">Belongs to the N(4)/N(6)-methyltransferase family. N(4) subfamily.</text>
</comment>
<name>A0A6M3X8W1_9ZZZZ</name>
<protein>
    <recommendedName>
        <fullName evidence="2">site-specific DNA-methyltransferase (cytosine-N(4)-specific)</fullName>
        <ecNumber evidence="2">2.1.1.113</ecNumber>
    </recommendedName>
</protein>
<keyword evidence="4 10" id="KW-0808">Transferase</keyword>
<gene>
    <name evidence="10" type="ORF">TM448B00189_0014</name>
</gene>
<dbReference type="SUPFAM" id="SSF53335">
    <property type="entry name" value="S-adenosyl-L-methionine-dependent methyltransferases"/>
    <property type="match status" value="1"/>
</dbReference>
<reference evidence="10" key="1">
    <citation type="submission" date="2020-03" db="EMBL/GenBank/DDBJ databases">
        <title>The deep terrestrial virosphere.</title>
        <authorList>
            <person name="Holmfeldt K."/>
            <person name="Nilsson E."/>
            <person name="Simone D."/>
            <person name="Lopez-Fernandez M."/>
            <person name="Wu X."/>
            <person name="de Brujin I."/>
            <person name="Lundin D."/>
            <person name="Andersson A."/>
            <person name="Bertilsson S."/>
            <person name="Dopson M."/>
        </authorList>
    </citation>
    <scope>NUCLEOTIDE SEQUENCE</scope>
    <source>
        <strain evidence="10">TM448B00189</strain>
    </source>
</reference>